<dbReference type="GO" id="GO:0006233">
    <property type="term" value="P:dTDP biosynthetic process"/>
    <property type="evidence" value="ECO:0007669"/>
    <property type="project" value="InterPro"/>
</dbReference>
<dbReference type="PANTHER" id="PTHR10344">
    <property type="entry name" value="THYMIDYLATE KINASE"/>
    <property type="match status" value="1"/>
</dbReference>
<evidence type="ECO:0000256" key="9">
    <source>
        <dbReference type="ARBA" id="ARBA00048743"/>
    </source>
</evidence>
<gene>
    <name evidence="11 13" type="primary">tmk</name>
    <name evidence="13" type="ORF">HIJ39_13620</name>
</gene>
<dbReference type="HAMAP" id="MF_00165">
    <property type="entry name" value="Thymidylate_kinase"/>
    <property type="match status" value="1"/>
</dbReference>
<keyword evidence="8 11" id="KW-0067">ATP-binding</keyword>
<dbReference type="GO" id="GO:0004798">
    <property type="term" value="F:dTMP kinase activity"/>
    <property type="evidence" value="ECO:0007669"/>
    <property type="project" value="UniProtKB-UniRule"/>
</dbReference>
<organism evidence="13 14">
    <name type="scientific">Sulfobacillus harzensis</name>
    <dbReference type="NCBI Taxonomy" id="2729629"/>
    <lineage>
        <taxon>Bacteria</taxon>
        <taxon>Bacillati</taxon>
        <taxon>Bacillota</taxon>
        <taxon>Clostridia</taxon>
        <taxon>Eubacteriales</taxon>
        <taxon>Clostridiales Family XVII. Incertae Sedis</taxon>
        <taxon>Sulfobacillus</taxon>
    </lineage>
</organism>
<dbReference type="InterPro" id="IPR018095">
    <property type="entry name" value="Thymidylate_kin_CS"/>
</dbReference>
<evidence type="ECO:0000256" key="8">
    <source>
        <dbReference type="ARBA" id="ARBA00022840"/>
    </source>
</evidence>
<name>A0A7Y0L7J9_9FIRM</name>
<keyword evidence="14" id="KW-1185">Reference proteome</keyword>
<dbReference type="Gene3D" id="3.40.50.300">
    <property type="entry name" value="P-loop containing nucleotide triphosphate hydrolases"/>
    <property type="match status" value="1"/>
</dbReference>
<sequence>MDRGSGVTSGLLVTLEGLDGVGKTTQIERLKSWLQDKVEVLAVREPGGTALGEALRNVILHRVEAGSALAEFLVFAAARAELMHQIVLPALTRGAVVLMDRFIDSSVAYQAFGRDLSVEAVMTVNRIATQGRTPDLTVWLRGQPYETGSPDRLEQRDLAYFARVEAGYEWLVRQDPERWLVVDCRQPADVVFDTLVRAVARRMTS</sequence>
<dbReference type="InterPro" id="IPR018094">
    <property type="entry name" value="Thymidylate_kinase"/>
</dbReference>
<accession>A0A7Y0L7J9</accession>
<dbReference type="FunFam" id="3.40.50.300:FF:000225">
    <property type="entry name" value="Thymidylate kinase"/>
    <property type="match status" value="1"/>
</dbReference>
<feature type="binding site" evidence="11">
    <location>
        <begin position="17"/>
        <end position="24"/>
    </location>
    <ligand>
        <name>ATP</name>
        <dbReference type="ChEBI" id="CHEBI:30616"/>
    </ligand>
</feature>
<dbReference type="EMBL" id="JABBVZ010000049">
    <property type="protein sequence ID" value="NMP23379.1"/>
    <property type="molecule type" value="Genomic_DNA"/>
</dbReference>
<reference evidence="13 14" key="1">
    <citation type="submission" date="2020-04" db="EMBL/GenBank/DDBJ databases">
        <authorList>
            <person name="Zhang R."/>
            <person name="Schippers A."/>
        </authorList>
    </citation>
    <scope>NUCLEOTIDE SEQUENCE [LARGE SCALE GENOMIC DNA]</scope>
    <source>
        <strain evidence="13 14">DSM 109850</strain>
    </source>
</reference>
<dbReference type="InterPro" id="IPR027417">
    <property type="entry name" value="P-loop_NTPase"/>
</dbReference>
<evidence type="ECO:0000256" key="5">
    <source>
        <dbReference type="ARBA" id="ARBA00022727"/>
    </source>
</evidence>
<dbReference type="InterPro" id="IPR039430">
    <property type="entry name" value="Thymidylate_kin-like_dom"/>
</dbReference>
<evidence type="ECO:0000256" key="2">
    <source>
        <dbReference type="ARBA" id="ARBA00012980"/>
    </source>
</evidence>
<keyword evidence="7 11" id="KW-0418">Kinase</keyword>
<dbReference type="Proteomes" id="UP000533476">
    <property type="component" value="Unassembled WGS sequence"/>
</dbReference>
<dbReference type="NCBIfam" id="TIGR00041">
    <property type="entry name" value="DTMP_kinase"/>
    <property type="match status" value="1"/>
</dbReference>
<evidence type="ECO:0000313" key="14">
    <source>
        <dbReference type="Proteomes" id="UP000533476"/>
    </source>
</evidence>
<dbReference type="EC" id="2.7.4.9" evidence="2 11"/>
<feature type="domain" description="Thymidylate kinase-like" evidence="12">
    <location>
        <begin position="15"/>
        <end position="192"/>
    </location>
</feature>
<dbReference type="GO" id="GO:0005829">
    <property type="term" value="C:cytosol"/>
    <property type="evidence" value="ECO:0007669"/>
    <property type="project" value="TreeGrafter"/>
</dbReference>
<evidence type="ECO:0000259" key="12">
    <source>
        <dbReference type="Pfam" id="PF02223"/>
    </source>
</evidence>
<comment type="similarity">
    <text evidence="1 11">Belongs to the thymidylate kinase family.</text>
</comment>
<dbReference type="PANTHER" id="PTHR10344:SF4">
    <property type="entry name" value="UMP-CMP KINASE 2, MITOCHONDRIAL"/>
    <property type="match status" value="1"/>
</dbReference>
<comment type="caution">
    <text evidence="13">The sequence shown here is derived from an EMBL/GenBank/DDBJ whole genome shotgun (WGS) entry which is preliminary data.</text>
</comment>
<dbReference type="AlphaFoldDB" id="A0A7Y0L7J9"/>
<protein>
    <recommendedName>
        <fullName evidence="3 11">Thymidylate kinase</fullName>
        <ecNumber evidence="2 11">2.7.4.9</ecNumber>
    </recommendedName>
    <alternativeName>
        <fullName evidence="11">dTMP kinase</fullName>
    </alternativeName>
</protein>
<keyword evidence="4 11" id="KW-0808">Transferase</keyword>
<evidence type="ECO:0000256" key="10">
    <source>
        <dbReference type="ARBA" id="ARBA00057735"/>
    </source>
</evidence>
<comment type="function">
    <text evidence="10 11">Phosphorylation of dTMP to form dTDP in both de novo and salvage pathways of dTTP synthesis.</text>
</comment>
<evidence type="ECO:0000256" key="1">
    <source>
        <dbReference type="ARBA" id="ARBA00009776"/>
    </source>
</evidence>
<comment type="catalytic activity">
    <reaction evidence="9 11">
        <text>dTMP + ATP = dTDP + ADP</text>
        <dbReference type="Rhea" id="RHEA:13517"/>
        <dbReference type="ChEBI" id="CHEBI:30616"/>
        <dbReference type="ChEBI" id="CHEBI:58369"/>
        <dbReference type="ChEBI" id="CHEBI:63528"/>
        <dbReference type="ChEBI" id="CHEBI:456216"/>
        <dbReference type="EC" id="2.7.4.9"/>
    </reaction>
</comment>
<dbReference type="RefSeq" id="WP_169100605.1">
    <property type="nucleotide sequence ID" value="NZ_JABBVZ010000049.1"/>
</dbReference>
<dbReference type="SUPFAM" id="SSF52540">
    <property type="entry name" value="P-loop containing nucleoside triphosphate hydrolases"/>
    <property type="match status" value="1"/>
</dbReference>
<proteinExistence type="inferred from homology"/>
<evidence type="ECO:0000256" key="11">
    <source>
        <dbReference type="HAMAP-Rule" id="MF_00165"/>
    </source>
</evidence>
<evidence type="ECO:0000256" key="6">
    <source>
        <dbReference type="ARBA" id="ARBA00022741"/>
    </source>
</evidence>
<keyword evidence="5 11" id="KW-0545">Nucleotide biosynthesis</keyword>
<evidence type="ECO:0000256" key="7">
    <source>
        <dbReference type="ARBA" id="ARBA00022777"/>
    </source>
</evidence>
<dbReference type="CDD" id="cd01672">
    <property type="entry name" value="TMPK"/>
    <property type="match status" value="1"/>
</dbReference>
<dbReference type="GO" id="GO:0005524">
    <property type="term" value="F:ATP binding"/>
    <property type="evidence" value="ECO:0007669"/>
    <property type="project" value="UniProtKB-UniRule"/>
</dbReference>
<dbReference type="Pfam" id="PF02223">
    <property type="entry name" value="Thymidylate_kin"/>
    <property type="match status" value="1"/>
</dbReference>
<keyword evidence="6 11" id="KW-0547">Nucleotide-binding</keyword>
<evidence type="ECO:0000256" key="3">
    <source>
        <dbReference type="ARBA" id="ARBA00017144"/>
    </source>
</evidence>
<dbReference type="GO" id="GO:0006227">
    <property type="term" value="P:dUDP biosynthetic process"/>
    <property type="evidence" value="ECO:0007669"/>
    <property type="project" value="TreeGrafter"/>
</dbReference>
<evidence type="ECO:0000256" key="4">
    <source>
        <dbReference type="ARBA" id="ARBA00022679"/>
    </source>
</evidence>
<evidence type="ECO:0000313" key="13">
    <source>
        <dbReference type="EMBL" id="NMP23379.1"/>
    </source>
</evidence>
<dbReference type="PROSITE" id="PS01331">
    <property type="entry name" value="THYMIDYLATE_KINASE"/>
    <property type="match status" value="1"/>
</dbReference>
<dbReference type="GO" id="GO:0006235">
    <property type="term" value="P:dTTP biosynthetic process"/>
    <property type="evidence" value="ECO:0007669"/>
    <property type="project" value="UniProtKB-UniRule"/>
</dbReference>